<evidence type="ECO:0000256" key="1">
    <source>
        <dbReference type="SAM" id="Phobius"/>
    </source>
</evidence>
<dbReference type="EMBL" id="RCVZ01000023">
    <property type="protein sequence ID" value="RLQ91159.1"/>
    <property type="molecule type" value="Genomic_DNA"/>
</dbReference>
<proteinExistence type="predicted"/>
<feature type="transmembrane region" description="Helical" evidence="1">
    <location>
        <begin position="129"/>
        <end position="148"/>
    </location>
</feature>
<organism evidence="2 3">
    <name type="scientific">Falsibacillus albus</name>
    <dbReference type="NCBI Taxonomy" id="2478915"/>
    <lineage>
        <taxon>Bacteria</taxon>
        <taxon>Bacillati</taxon>
        <taxon>Bacillota</taxon>
        <taxon>Bacilli</taxon>
        <taxon>Bacillales</taxon>
        <taxon>Bacillaceae</taxon>
        <taxon>Falsibacillus</taxon>
    </lineage>
</organism>
<feature type="transmembrane region" description="Helical" evidence="1">
    <location>
        <begin position="94"/>
        <end position="117"/>
    </location>
</feature>
<reference evidence="2 3" key="1">
    <citation type="submission" date="2018-10" db="EMBL/GenBank/DDBJ databases">
        <title>Falsibacillus sp. genome draft.</title>
        <authorList>
            <person name="Shi S."/>
        </authorList>
    </citation>
    <scope>NUCLEOTIDE SEQUENCE [LARGE SCALE GENOMIC DNA]</scope>
    <source>
        <strain evidence="2 3">GY 10110</strain>
    </source>
</reference>
<feature type="transmembrane region" description="Helical" evidence="1">
    <location>
        <begin position="67"/>
        <end position="88"/>
    </location>
</feature>
<keyword evidence="1" id="KW-0812">Transmembrane</keyword>
<sequence>MVDQAVNFKDSKILKTFFSIFILGMISSFVPQKSYTLLVVNIIVSLMILIIFIILWRVHSRRSKRYFSLLSFVMLLSFSYYFSIPLIRLLSNSYLMWIGIGLWIGITTCSIMLGKSIFVGLSNPIKSKLGIYIFVMFFLVIGLGKVVVSYNYTTHNPSAVAVGIFTYLCGMLLSFISGALLIDPEKKKQK</sequence>
<feature type="transmembrane region" description="Helical" evidence="1">
    <location>
        <begin position="36"/>
        <end position="55"/>
    </location>
</feature>
<gene>
    <name evidence="2" type="ORF">D9X91_20940</name>
</gene>
<protein>
    <submittedName>
        <fullName evidence="2">Uncharacterized protein</fullName>
    </submittedName>
</protein>
<name>A0A3L7JM54_9BACI</name>
<feature type="transmembrane region" description="Helical" evidence="1">
    <location>
        <begin position="12"/>
        <end position="30"/>
    </location>
</feature>
<feature type="transmembrane region" description="Helical" evidence="1">
    <location>
        <begin position="160"/>
        <end position="182"/>
    </location>
</feature>
<keyword evidence="1" id="KW-1133">Transmembrane helix</keyword>
<accession>A0A3L7JM54</accession>
<dbReference type="OrthoDB" id="2963463at2"/>
<keyword evidence="3" id="KW-1185">Reference proteome</keyword>
<dbReference type="AlphaFoldDB" id="A0A3L7JM54"/>
<keyword evidence="1" id="KW-0472">Membrane</keyword>
<evidence type="ECO:0000313" key="3">
    <source>
        <dbReference type="Proteomes" id="UP000276770"/>
    </source>
</evidence>
<comment type="caution">
    <text evidence="2">The sequence shown here is derived from an EMBL/GenBank/DDBJ whole genome shotgun (WGS) entry which is preliminary data.</text>
</comment>
<dbReference type="RefSeq" id="WP_121682606.1">
    <property type="nucleotide sequence ID" value="NZ_RCVZ01000023.1"/>
</dbReference>
<dbReference type="Proteomes" id="UP000276770">
    <property type="component" value="Unassembled WGS sequence"/>
</dbReference>
<evidence type="ECO:0000313" key="2">
    <source>
        <dbReference type="EMBL" id="RLQ91159.1"/>
    </source>
</evidence>